<dbReference type="Gene3D" id="4.10.240.10">
    <property type="entry name" value="Zn(2)-C6 fungal-type DNA-binding domain"/>
    <property type="match status" value="1"/>
</dbReference>
<feature type="compositionally biased region" description="Polar residues" evidence="4">
    <location>
        <begin position="182"/>
        <end position="192"/>
    </location>
</feature>
<evidence type="ECO:0000256" key="2">
    <source>
        <dbReference type="ARBA" id="ARBA00022723"/>
    </source>
</evidence>
<dbReference type="InterPro" id="IPR001138">
    <property type="entry name" value="Zn2Cys6_DnaBD"/>
</dbReference>
<dbReference type="CDD" id="cd00067">
    <property type="entry name" value="GAL4"/>
    <property type="match status" value="1"/>
</dbReference>
<evidence type="ECO:0000313" key="7">
    <source>
        <dbReference type="Proteomes" id="UP000076744"/>
    </source>
</evidence>
<feature type="compositionally biased region" description="Polar residues" evidence="4">
    <location>
        <begin position="795"/>
        <end position="807"/>
    </location>
</feature>
<dbReference type="GO" id="GO:0005634">
    <property type="term" value="C:nucleus"/>
    <property type="evidence" value="ECO:0007669"/>
    <property type="project" value="UniProtKB-SubCell"/>
</dbReference>
<feature type="compositionally biased region" description="Basic and acidic residues" evidence="4">
    <location>
        <begin position="205"/>
        <end position="214"/>
    </location>
</feature>
<protein>
    <submittedName>
        <fullName evidence="6">Transcription factor</fullName>
    </submittedName>
</protein>
<dbReference type="InterPro" id="IPR050613">
    <property type="entry name" value="Sec_Metabolite_Reg"/>
</dbReference>
<sequence>MNYFEDYDEPAADGGPASYEPPASMASPPSPAQLSHGPGGATAAMSSRPRSSGNVTIYQTTGPDAHTSAIMSPGGSGPALNPRSCVTCRRRKVRCDKQMPCSNCRRAQIPCIFPAPGRAPRQQKPKDPNAPPKTSSQREVELIKRLRKLEGIVEELSGQIEVESGSGGRQALSESPRVGTSGEASAHSQYASSLDFFGGRPSSEGGHDTNPDVLRTRRDVGQQFGRMVLGDHKGTTRYVSSGFWSKMNDEIDAIRAETQRLTDDDDESEYDESPMEMPDPLGTVTDHHSFIFGYRSADVDLSKLHPLPSHATFLWSVFQQNVEPLLKILHVPTIDALLREARGDVTTLSPADEALVFVLYFSAITALEPEEVQTNFGADKFTLLAQYRFAVEQALAKANFLNTSDITVLQAFTLFLLVGRRHDDSRFCWSLTSLIVRLAQGMGLHRDGTHFNLPPFETEMRRRLWWSLITLDLRSGEELGTDMVIPDGGYDTLLPLNINDADISKDSTEFPEPREGRSDCAVAVVRYEICAMARRIHCASSAMALRSETSSIAEKEQMLIEVYQRIEDKFLRHVVDEMDPLYWVVAMITRVIMAKTCLVIYHPLLFPGAEEQLSNEVRQRLYVAAIEIIECNHKLGTDPRCKQYRWLFKTYTTWHAISYVLVETCRRPWTPLVERAWHAVTGYEGDPVELAKKADHAAVFIPLRKLFARARRHRVAEISKLRANPDEARRLDFAERMNPEPARFGPIPGAEHIMDQARDSWRLLIKPESASPAPWMGSKEAGASSTVSSTEETSQRTPMSTSASIVTGQPVQANPISSTNDVNYAMNFVDVLMAQQNVPMAEFWDISNLYPNAVNANLSAQQGVHNPASAMQTPKDGSGQPLLWADPFSTAGIKLDDVLADDAEMGEDFNWQDWSQSIRGLELGAAQPQPLNPNQRWA</sequence>
<proteinExistence type="predicted"/>
<dbReference type="Pfam" id="PF00172">
    <property type="entry name" value="Zn_clus"/>
    <property type="match status" value="1"/>
</dbReference>
<feature type="compositionally biased region" description="Polar residues" evidence="4">
    <location>
        <begin position="44"/>
        <end position="62"/>
    </location>
</feature>
<evidence type="ECO:0000256" key="3">
    <source>
        <dbReference type="ARBA" id="ARBA00023242"/>
    </source>
</evidence>
<feature type="region of interest" description="Disordered" evidence="4">
    <location>
        <begin position="115"/>
        <end position="139"/>
    </location>
</feature>
<dbReference type="InterPro" id="IPR007219">
    <property type="entry name" value="XnlR_reg_dom"/>
</dbReference>
<dbReference type="EMBL" id="AZHB01000012">
    <property type="protein sequence ID" value="OAA62168.1"/>
    <property type="molecule type" value="Genomic_DNA"/>
</dbReference>
<keyword evidence="2" id="KW-0479">Metal-binding</keyword>
<dbReference type="Pfam" id="PF04082">
    <property type="entry name" value="Fungal_trans"/>
    <property type="match status" value="1"/>
</dbReference>
<feature type="compositionally biased region" description="Acidic residues" evidence="4">
    <location>
        <begin position="1"/>
        <end position="11"/>
    </location>
</feature>
<feature type="region of interest" description="Disordered" evidence="4">
    <location>
        <begin position="259"/>
        <end position="280"/>
    </location>
</feature>
<dbReference type="GO" id="GO:0003677">
    <property type="term" value="F:DNA binding"/>
    <property type="evidence" value="ECO:0007669"/>
    <property type="project" value="InterPro"/>
</dbReference>
<accession>A0A167V2Q5</accession>
<keyword evidence="7" id="KW-1185">Reference proteome</keyword>
<evidence type="ECO:0000313" key="6">
    <source>
        <dbReference type="EMBL" id="OAA62168.1"/>
    </source>
</evidence>
<dbReference type="GO" id="GO:0006351">
    <property type="term" value="P:DNA-templated transcription"/>
    <property type="evidence" value="ECO:0007669"/>
    <property type="project" value="InterPro"/>
</dbReference>
<feature type="domain" description="Zn(2)-C6 fungal-type" evidence="5">
    <location>
        <begin position="84"/>
        <end position="113"/>
    </location>
</feature>
<gene>
    <name evidence="6" type="ORF">ISF_05177</name>
</gene>
<dbReference type="InterPro" id="IPR036864">
    <property type="entry name" value="Zn2-C6_fun-type_DNA-bd_sf"/>
</dbReference>
<dbReference type="OrthoDB" id="3989227at2759"/>
<dbReference type="AlphaFoldDB" id="A0A167V2Q5"/>
<comment type="subcellular location">
    <subcellularLocation>
        <location evidence="1">Nucleus</location>
    </subcellularLocation>
</comment>
<dbReference type="SMART" id="SM00066">
    <property type="entry name" value="GAL4"/>
    <property type="match status" value="1"/>
</dbReference>
<keyword evidence="3" id="KW-0539">Nucleus</keyword>
<evidence type="ECO:0000256" key="4">
    <source>
        <dbReference type="SAM" id="MobiDB-lite"/>
    </source>
</evidence>
<evidence type="ECO:0000256" key="1">
    <source>
        <dbReference type="ARBA" id="ARBA00004123"/>
    </source>
</evidence>
<feature type="region of interest" description="Disordered" evidence="4">
    <location>
        <begin position="1"/>
        <end position="81"/>
    </location>
</feature>
<feature type="region of interest" description="Disordered" evidence="4">
    <location>
        <begin position="160"/>
        <end position="214"/>
    </location>
</feature>
<dbReference type="PROSITE" id="PS50048">
    <property type="entry name" value="ZN2_CY6_FUNGAL_2"/>
    <property type="match status" value="1"/>
</dbReference>
<dbReference type="CDD" id="cd12148">
    <property type="entry name" value="fungal_TF_MHR"/>
    <property type="match status" value="1"/>
</dbReference>
<dbReference type="GO" id="GO:0000981">
    <property type="term" value="F:DNA-binding transcription factor activity, RNA polymerase II-specific"/>
    <property type="evidence" value="ECO:0007669"/>
    <property type="project" value="InterPro"/>
</dbReference>
<dbReference type="GO" id="GO:0008270">
    <property type="term" value="F:zinc ion binding"/>
    <property type="evidence" value="ECO:0007669"/>
    <property type="project" value="InterPro"/>
</dbReference>
<feature type="compositionally biased region" description="Low complexity" evidence="4">
    <location>
        <begin position="16"/>
        <end position="27"/>
    </location>
</feature>
<reference evidence="6 7" key="1">
    <citation type="journal article" date="2016" name="Genome Biol. Evol.">
        <title>Divergent and convergent evolution of fungal pathogenicity.</title>
        <authorList>
            <person name="Shang Y."/>
            <person name="Xiao G."/>
            <person name="Zheng P."/>
            <person name="Cen K."/>
            <person name="Zhan S."/>
            <person name="Wang C."/>
        </authorList>
    </citation>
    <scope>NUCLEOTIDE SEQUENCE [LARGE SCALE GENOMIC DNA]</scope>
    <source>
        <strain evidence="6 7">ARSEF 2679</strain>
    </source>
</reference>
<dbReference type="PANTHER" id="PTHR31001:SF50">
    <property type="entry name" value="ZN(II)2CYS6 TRANSCRIPTION FACTOR (EUROFUNG)"/>
    <property type="match status" value="1"/>
</dbReference>
<dbReference type="STRING" id="1081104.A0A167V2Q5"/>
<feature type="compositionally biased region" description="Acidic residues" evidence="4">
    <location>
        <begin position="263"/>
        <end position="274"/>
    </location>
</feature>
<name>A0A167V2Q5_CORFA</name>
<dbReference type="Proteomes" id="UP000076744">
    <property type="component" value="Unassembled WGS sequence"/>
</dbReference>
<dbReference type="PROSITE" id="PS00463">
    <property type="entry name" value="ZN2_CY6_FUNGAL_1"/>
    <property type="match status" value="1"/>
</dbReference>
<dbReference type="SUPFAM" id="SSF57701">
    <property type="entry name" value="Zn2/Cys6 DNA-binding domain"/>
    <property type="match status" value="1"/>
</dbReference>
<feature type="region of interest" description="Disordered" evidence="4">
    <location>
        <begin position="771"/>
        <end position="807"/>
    </location>
</feature>
<evidence type="ECO:0000259" key="5">
    <source>
        <dbReference type="PROSITE" id="PS50048"/>
    </source>
</evidence>
<organism evidence="6 7">
    <name type="scientific">Cordyceps fumosorosea (strain ARSEF 2679)</name>
    <name type="common">Isaria fumosorosea</name>
    <dbReference type="NCBI Taxonomy" id="1081104"/>
    <lineage>
        <taxon>Eukaryota</taxon>
        <taxon>Fungi</taxon>
        <taxon>Dikarya</taxon>
        <taxon>Ascomycota</taxon>
        <taxon>Pezizomycotina</taxon>
        <taxon>Sordariomycetes</taxon>
        <taxon>Hypocreomycetidae</taxon>
        <taxon>Hypocreales</taxon>
        <taxon>Cordycipitaceae</taxon>
        <taxon>Cordyceps</taxon>
    </lineage>
</organism>
<dbReference type="GeneID" id="30021469"/>
<dbReference type="PANTHER" id="PTHR31001">
    <property type="entry name" value="UNCHARACTERIZED TRANSCRIPTIONAL REGULATORY PROTEIN"/>
    <property type="match status" value="1"/>
</dbReference>
<comment type="caution">
    <text evidence="6">The sequence shown here is derived from an EMBL/GenBank/DDBJ whole genome shotgun (WGS) entry which is preliminary data.</text>
</comment>
<dbReference type="RefSeq" id="XP_018703918.1">
    <property type="nucleotide sequence ID" value="XM_018848782.1"/>
</dbReference>
<dbReference type="SMART" id="SM00906">
    <property type="entry name" value="Fungal_trans"/>
    <property type="match status" value="1"/>
</dbReference>